<dbReference type="GO" id="GO:0042744">
    <property type="term" value="P:hydrogen peroxide catabolic process"/>
    <property type="evidence" value="ECO:0007669"/>
    <property type="project" value="TreeGrafter"/>
</dbReference>
<dbReference type="InParanoid" id="F0YRU9"/>
<dbReference type="PANTHER" id="PTHR31356">
    <property type="entry name" value="THYLAKOID LUMENAL 29 KDA PROTEIN, CHLOROPLASTIC-RELATED"/>
    <property type="match status" value="1"/>
</dbReference>
<evidence type="ECO:0000256" key="3">
    <source>
        <dbReference type="ARBA" id="ARBA00022723"/>
    </source>
</evidence>
<keyword evidence="3" id="KW-0479">Metal-binding</keyword>
<evidence type="ECO:0000256" key="4">
    <source>
        <dbReference type="ARBA" id="ARBA00023002"/>
    </source>
</evidence>
<dbReference type="GO" id="GO:0000302">
    <property type="term" value="P:response to reactive oxygen species"/>
    <property type="evidence" value="ECO:0007669"/>
    <property type="project" value="TreeGrafter"/>
</dbReference>
<dbReference type="RefSeq" id="XP_009043141.1">
    <property type="nucleotide sequence ID" value="XM_009044893.1"/>
</dbReference>
<reference evidence="8 9" key="1">
    <citation type="journal article" date="2011" name="Proc. Natl. Acad. Sci. U.S.A.">
        <title>Niche of harmful alga Aureococcus anophagefferens revealed through ecogenomics.</title>
        <authorList>
            <person name="Gobler C.J."/>
            <person name="Berry D.L."/>
            <person name="Dyhrman S.T."/>
            <person name="Wilhelm S.W."/>
            <person name="Salamov A."/>
            <person name="Lobanov A.V."/>
            <person name="Zhang Y."/>
            <person name="Collier J.L."/>
            <person name="Wurch L.L."/>
            <person name="Kustka A.B."/>
            <person name="Dill B.D."/>
            <person name="Shah M."/>
            <person name="VerBerkmoes N.C."/>
            <person name="Kuo A."/>
            <person name="Terry A."/>
            <person name="Pangilinan J."/>
            <person name="Lindquist E.A."/>
            <person name="Lucas S."/>
            <person name="Paulsen I.T."/>
            <person name="Hattenrath-Lehmann T.K."/>
            <person name="Talmage S.C."/>
            <person name="Walker E.A."/>
            <person name="Koch F."/>
            <person name="Burson A.M."/>
            <person name="Marcoval M.A."/>
            <person name="Tang Y.Z."/>
            <person name="Lecleir G.R."/>
            <person name="Coyne K.J."/>
            <person name="Berg G.M."/>
            <person name="Bertrand E.M."/>
            <person name="Saito M.A."/>
            <person name="Gladyshev V.N."/>
            <person name="Grigoriev I.V."/>
        </authorList>
    </citation>
    <scope>NUCLEOTIDE SEQUENCE [LARGE SCALE GENOMIC DNA]</scope>
    <source>
        <strain evidence="9">CCMP 1984</strain>
    </source>
</reference>
<keyword evidence="9" id="KW-1185">Reference proteome</keyword>
<dbReference type="OrthoDB" id="66881at2759"/>
<dbReference type="KEGG" id="aaf:AURANDRAFT_69141"/>
<gene>
    <name evidence="8" type="ORF">AURANDRAFT_69141</name>
</gene>
<comment type="similarity">
    <text evidence="6">Belongs to the peroxidase family.</text>
</comment>
<organism evidence="9">
    <name type="scientific">Aureococcus anophagefferens</name>
    <name type="common">Harmful bloom alga</name>
    <dbReference type="NCBI Taxonomy" id="44056"/>
    <lineage>
        <taxon>Eukaryota</taxon>
        <taxon>Sar</taxon>
        <taxon>Stramenopiles</taxon>
        <taxon>Ochrophyta</taxon>
        <taxon>Pelagophyceae</taxon>
        <taxon>Pelagomonadales</taxon>
        <taxon>Pelagomonadaceae</taxon>
        <taxon>Aureococcus</taxon>
    </lineage>
</organism>
<keyword evidence="2" id="KW-0349">Heme</keyword>
<dbReference type="SUPFAM" id="SSF48113">
    <property type="entry name" value="Heme-dependent peroxidases"/>
    <property type="match status" value="1"/>
</dbReference>
<feature type="domain" description="Plant heme peroxidase family profile" evidence="7">
    <location>
        <begin position="138"/>
        <end position="259"/>
    </location>
</feature>
<sequence length="327" mass="34659">AAPGVGTLLNPEPDFFILGMKSYGRNSAFLMRVGYEQVSLLVDKLRDRAPLPPFDAPAAKPDGPNDNAAPAEALLLKNDAMTMIAAALRRIAWSVLLARGGAWCERDYAELLDDVGAAGRAQPDPASWFRDVVRLAMLDFLDFADGDGGADGCLALADPWARRAWSQNSALYQLYESWRNREAALTMADFIVAAANGAMRNASAGARDPPFRFGRRDAMFCPDAADRLPASGACGELRRVFVDQLGLTWTDAAALLGGSASAAGAEDFWDALLRSPETVAPPDPNATTAPFGFSASALAALYYDAGAIAEPCCATTRGACGDLERCA</sequence>
<evidence type="ECO:0000256" key="5">
    <source>
        <dbReference type="ARBA" id="ARBA00023004"/>
    </source>
</evidence>
<dbReference type="EMBL" id="GL833757">
    <property type="protein sequence ID" value="EGB02160.1"/>
    <property type="molecule type" value="Genomic_DNA"/>
</dbReference>
<dbReference type="GO" id="GO:0034599">
    <property type="term" value="P:cellular response to oxidative stress"/>
    <property type="evidence" value="ECO:0007669"/>
    <property type="project" value="InterPro"/>
</dbReference>
<dbReference type="InterPro" id="IPR002016">
    <property type="entry name" value="Haem_peroxidase"/>
</dbReference>
<keyword evidence="1" id="KW-0575">Peroxidase</keyword>
<dbReference type="Pfam" id="PF00141">
    <property type="entry name" value="peroxidase"/>
    <property type="match status" value="1"/>
</dbReference>
<dbReference type="GO" id="GO:0004601">
    <property type="term" value="F:peroxidase activity"/>
    <property type="evidence" value="ECO:0007669"/>
    <property type="project" value="UniProtKB-KW"/>
</dbReference>
<dbReference type="Proteomes" id="UP000002729">
    <property type="component" value="Unassembled WGS sequence"/>
</dbReference>
<dbReference type="PANTHER" id="PTHR31356:SF36">
    <property type="entry name" value="L-ASCORBATE PEROXIDASE 3"/>
    <property type="match status" value="1"/>
</dbReference>
<dbReference type="GeneID" id="20227267"/>
<name>F0YRU9_AURAN</name>
<evidence type="ECO:0000313" key="9">
    <source>
        <dbReference type="Proteomes" id="UP000002729"/>
    </source>
</evidence>
<evidence type="ECO:0000313" key="8">
    <source>
        <dbReference type="EMBL" id="EGB02160.1"/>
    </source>
</evidence>
<evidence type="ECO:0000259" key="7">
    <source>
        <dbReference type="Pfam" id="PF00141"/>
    </source>
</evidence>
<dbReference type="GO" id="GO:0046872">
    <property type="term" value="F:metal ion binding"/>
    <property type="evidence" value="ECO:0007669"/>
    <property type="project" value="UniProtKB-KW"/>
</dbReference>
<dbReference type="InterPro" id="IPR044831">
    <property type="entry name" value="Ccp1-like"/>
</dbReference>
<protein>
    <recommendedName>
        <fullName evidence="7">Plant heme peroxidase family profile domain-containing protein</fullName>
    </recommendedName>
</protein>
<evidence type="ECO:0000256" key="2">
    <source>
        <dbReference type="ARBA" id="ARBA00022617"/>
    </source>
</evidence>
<dbReference type="AlphaFoldDB" id="F0YRU9"/>
<feature type="non-terminal residue" evidence="8">
    <location>
        <position position="327"/>
    </location>
</feature>
<dbReference type="Gene3D" id="1.10.520.10">
    <property type="match status" value="1"/>
</dbReference>
<keyword evidence="5" id="KW-0408">Iron</keyword>
<feature type="non-terminal residue" evidence="8">
    <location>
        <position position="1"/>
    </location>
</feature>
<evidence type="ECO:0000256" key="1">
    <source>
        <dbReference type="ARBA" id="ARBA00022559"/>
    </source>
</evidence>
<proteinExistence type="inferred from homology"/>
<keyword evidence="4" id="KW-0560">Oxidoreductase</keyword>
<dbReference type="GO" id="GO:0020037">
    <property type="term" value="F:heme binding"/>
    <property type="evidence" value="ECO:0007669"/>
    <property type="project" value="InterPro"/>
</dbReference>
<accession>F0YRU9</accession>
<dbReference type="InterPro" id="IPR010255">
    <property type="entry name" value="Haem_peroxidase_sf"/>
</dbReference>
<evidence type="ECO:0000256" key="6">
    <source>
        <dbReference type="RuleBase" id="RU004241"/>
    </source>
</evidence>